<evidence type="ECO:0000313" key="1">
    <source>
        <dbReference type="EMBL" id="BDD51858.1"/>
    </source>
</evidence>
<dbReference type="EMBL" id="AP025334">
    <property type="protein sequence ID" value="BDD51858.1"/>
    <property type="molecule type" value="Genomic_DNA"/>
</dbReference>
<dbReference type="Proteomes" id="UP001320460">
    <property type="component" value="Chromosome"/>
</dbReference>
<gene>
    <name evidence="1" type="ORF">PDTA9734_33450</name>
</gene>
<name>A0ABM7VXJ7_9ENTR</name>
<evidence type="ECO:0000313" key="2">
    <source>
        <dbReference type="Proteomes" id="UP001320460"/>
    </source>
</evidence>
<keyword evidence="2" id="KW-1185">Reference proteome</keyword>
<protein>
    <submittedName>
        <fullName evidence="1">Uncharacterized protein</fullName>
    </submittedName>
</protein>
<organism evidence="1 2">
    <name type="scientific">Phytobacter diazotrophicus</name>
    <dbReference type="NCBI Taxonomy" id="395631"/>
    <lineage>
        <taxon>Bacteria</taxon>
        <taxon>Pseudomonadati</taxon>
        <taxon>Pseudomonadota</taxon>
        <taxon>Gammaproteobacteria</taxon>
        <taxon>Enterobacterales</taxon>
        <taxon>Enterobacteriaceae</taxon>
        <taxon>Phytobacter</taxon>
    </lineage>
</organism>
<sequence length="40" mass="4559">MTDFARVATGQQAVRLNWLTALTRKFCYFLAQKGNPEIKA</sequence>
<proteinExistence type="predicted"/>
<dbReference type="RefSeq" id="WP_255498895.1">
    <property type="nucleotide sequence ID" value="NZ_AP025334.1"/>
</dbReference>
<reference evidence="1 2" key="1">
    <citation type="submission" date="2021-12" db="EMBL/GenBank/DDBJ databases">
        <title>Complete genome sequence of Phytobacter diazotrophicus TA9734.</title>
        <authorList>
            <person name="Kubota H."/>
            <person name="Nakayama Y."/>
            <person name="Ariyoshi T."/>
        </authorList>
    </citation>
    <scope>NUCLEOTIDE SEQUENCE [LARGE SCALE GENOMIC DNA]</scope>
    <source>
        <strain evidence="1 2">TA9734</strain>
    </source>
</reference>
<accession>A0ABM7VXJ7</accession>